<dbReference type="NCBIfam" id="NF010184">
    <property type="entry name" value="PRK13663.1"/>
    <property type="match status" value="1"/>
</dbReference>
<proteinExistence type="predicted"/>
<dbReference type="EMBL" id="PYLP01000001">
    <property type="protein sequence ID" value="PST42095.1"/>
    <property type="molecule type" value="Genomic_DNA"/>
</dbReference>
<dbReference type="RefSeq" id="WP_106986890.1">
    <property type="nucleotide sequence ID" value="NZ_DAWBWI010000173.1"/>
</dbReference>
<dbReference type="Pfam" id="PF08903">
    <property type="entry name" value="DUF1846"/>
    <property type="match status" value="1"/>
</dbReference>
<gene>
    <name evidence="4" type="ORF">C7U55_00635</name>
    <name evidence="3" type="ORF">LJD69_06485</name>
</gene>
<reference evidence="3" key="3">
    <citation type="submission" date="2021-10" db="EMBL/GenBank/DDBJ databases">
        <title>Collection of gut derived symbiotic bacterial strains cultured from healthy donors.</title>
        <authorList>
            <person name="Lin H."/>
            <person name="Littmann E."/>
            <person name="Kohout C."/>
            <person name="Pamer E.G."/>
        </authorList>
    </citation>
    <scope>NUCLEOTIDE SEQUENCE</scope>
    <source>
        <strain evidence="3">DFI.4.48</strain>
    </source>
</reference>
<comment type="caution">
    <text evidence="4">The sequence shown here is derived from an EMBL/GenBank/DDBJ whole genome shotgun (WGS) entry which is preliminary data.</text>
</comment>
<name>A0A2T3G3G5_9FIRM</name>
<dbReference type="Gene3D" id="3.40.140.40">
    <property type="entry name" value="Domain of unknown function (DUF1846), C-terminal subdomain"/>
    <property type="match status" value="1"/>
</dbReference>
<accession>A0A2T3G3G5</accession>
<dbReference type="Proteomes" id="UP001198439">
    <property type="component" value="Unassembled WGS sequence"/>
</dbReference>
<evidence type="ECO:0000313" key="4">
    <source>
        <dbReference type="EMBL" id="PST42095.1"/>
    </source>
</evidence>
<feature type="domain" description="DUF1846" evidence="2">
    <location>
        <begin position="341"/>
        <end position="492"/>
    </location>
</feature>
<organism evidence="4 5">
    <name type="scientific">Faecalibacillus faecis</name>
    <dbReference type="NCBI Taxonomy" id="1982628"/>
    <lineage>
        <taxon>Bacteria</taxon>
        <taxon>Bacillati</taxon>
        <taxon>Bacillota</taxon>
        <taxon>Erysipelotrichia</taxon>
        <taxon>Erysipelotrichales</taxon>
        <taxon>Coprobacillaceae</taxon>
        <taxon>Faecalibacillus</taxon>
    </lineage>
</organism>
<dbReference type="GeneID" id="77469610"/>
<dbReference type="Pfam" id="PF20921">
    <property type="entry name" value="DUF1846_C"/>
    <property type="match status" value="1"/>
</dbReference>
<dbReference type="PIRSF" id="PIRSF033132">
    <property type="entry name" value="DUF1846"/>
    <property type="match status" value="1"/>
</dbReference>
<feature type="domain" description="DUF1846" evidence="1">
    <location>
        <begin position="4"/>
        <end position="333"/>
    </location>
</feature>
<dbReference type="Gene3D" id="3.10.630.10">
    <property type="entry name" value="dip2346 domain like"/>
    <property type="match status" value="1"/>
</dbReference>
<dbReference type="InterPro" id="IPR048496">
    <property type="entry name" value="DUF1846_N"/>
</dbReference>
<evidence type="ECO:0000313" key="3">
    <source>
        <dbReference type="EMBL" id="MCB8610236.1"/>
    </source>
</evidence>
<dbReference type="InterPro" id="IPR014999">
    <property type="entry name" value="DUF1846"/>
</dbReference>
<evidence type="ECO:0000313" key="5">
    <source>
        <dbReference type="Proteomes" id="UP000241201"/>
    </source>
</evidence>
<dbReference type="AlphaFoldDB" id="A0A2T3G3G5"/>
<dbReference type="Gene3D" id="1.20.1570.10">
    <property type="entry name" value="dip2346 domain like"/>
    <property type="match status" value="1"/>
</dbReference>
<dbReference type="Proteomes" id="UP000241201">
    <property type="component" value="Unassembled WGS sequence"/>
</dbReference>
<evidence type="ECO:0000259" key="1">
    <source>
        <dbReference type="Pfam" id="PF08903"/>
    </source>
</evidence>
<reference evidence="5" key="1">
    <citation type="submission" date="2018-03" db="EMBL/GenBank/DDBJ databases">
        <title>Lachnoclostridium SNUG30370 gen.nov., sp.nov., isolated from human faeces.</title>
        <authorList>
            <person name="Seo B."/>
            <person name="Jeon K."/>
            <person name="Ko G."/>
        </authorList>
    </citation>
    <scope>NUCLEOTIDE SEQUENCE [LARGE SCALE GENOMIC DNA]</scope>
    <source>
        <strain evidence="5">SNUG30370</strain>
    </source>
</reference>
<dbReference type="InterPro" id="IPR048441">
    <property type="entry name" value="DUF1846_C"/>
</dbReference>
<reference evidence="4" key="2">
    <citation type="journal article" date="2019" name="Int. J. Syst. Evol. Microbiol.">
        <title>Faecalibacillus intestinalis gen. nov., sp. nov. and Faecalibacillus faecis sp. nov., isolated from human faeces.</title>
        <authorList>
            <person name="Seo B."/>
            <person name="Jeon K."/>
            <person name="Baek I."/>
            <person name="Lee Y.M."/>
            <person name="Baek K."/>
            <person name="Ko G."/>
        </authorList>
    </citation>
    <scope>NUCLEOTIDE SEQUENCE</scope>
    <source>
        <strain evidence="4">SNUG30370</strain>
    </source>
</reference>
<evidence type="ECO:0000259" key="2">
    <source>
        <dbReference type="Pfam" id="PF20921"/>
    </source>
</evidence>
<sequence>MRKIGFSNEKYIELQSKYIKERIKQFDNKLYLEFGGKLFDDHHASRVLPGFEPDSKLKMLLELKQDAEIIIVINANDIENNKMRGDLGITYDLEVLRLIDAFQNIGLYVGSVTITRFENQVHAIAFQKKLENLGIKVFRHYPIAGYPNDIEKIVSEEGFGINDYIETTKPLVVVTAPGPGSGKMATCLSQLYHEYTHGIKAGYAKFETFPIWNIPLKHPVNLAYEAATADLNDVNMIDPFHLEAYNETTVNYNRDVEIFPVLESTFKKIMSTCPYKSPTDMGVNMAGNAIIDDEACKEASKQEIIRRYYQTKLDFKRGLVDKSAISKIEAIMLTLDLKATDRKCVNHALEIEVKTNEPGFAIELNDGHIITGKTTSLLGSASACLLNALKYLANIDDDILLIEPEVIEPVAKLKKGILKNKNPRLHTDEILLSLSISANNNENAKKALSCIEQLQYCEAHSSVILSETDIDTLKRLGIRLTSEDKFQFNRIYQK</sequence>
<protein>
    <submittedName>
        <fullName evidence="3">DUF1846 domain-containing protein</fullName>
    </submittedName>
</protein>
<keyword evidence="5" id="KW-1185">Reference proteome</keyword>
<dbReference type="EMBL" id="JAJDKZ010000014">
    <property type="protein sequence ID" value="MCB8610236.1"/>
    <property type="molecule type" value="Genomic_DNA"/>
</dbReference>